<dbReference type="Gene3D" id="3.40.630.30">
    <property type="match status" value="1"/>
</dbReference>
<dbReference type="Pfam" id="PF13508">
    <property type="entry name" value="Acetyltransf_7"/>
    <property type="match status" value="1"/>
</dbReference>
<dbReference type="PROSITE" id="PS51186">
    <property type="entry name" value="GNAT"/>
    <property type="match status" value="1"/>
</dbReference>
<evidence type="ECO:0000313" key="3">
    <source>
        <dbReference type="Proteomes" id="UP000255036"/>
    </source>
</evidence>
<gene>
    <name evidence="2" type="ORF">DWV06_00465</name>
</gene>
<dbReference type="OrthoDB" id="9797178at2"/>
<name>A0A371B010_9FIRM</name>
<evidence type="ECO:0000313" key="2">
    <source>
        <dbReference type="EMBL" id="RDU25184.1"/>
    </source>
</evidence>
<protein>
    <submittedName>
        <fullName evidence="2">N-acetyltransferase</fullName>
    </submittedName>
</protein>
<accession>A0A371B010</accession>
<dbReference type="GO" id="GO:0016747">
    <property type="term" value="F:acyltransferase activity, transferring groups other than amino-acyl groups"/>
    <property type="evidence" value="ECO:0007669"/>
    <property type="project" value="InterPro"/>
</dbReference>
<dbReference type="InterPro" id="IPR016181">
    <property type="entry name" value="Acyl_CoA_acyltransferase"/>
</dbReference>
<evidence type="ECO:0000259" key="1">
    <source>
        <dbReference type="PROSITE" id="PS51186"/>
    </source>
</evidence>
<comment type="caution">
    <text evidence="2">The sequence shown here is derived from an EMBL/GenBank/DDBJ whole genome shotgun (WGS) entry which is preliminary data.</text>
</comment>
<dbReference type="CDD" id="cd04301">
    <property type="entry name" value="NAT_SF"/>
    <property type="match status" value="1"/>
</dbReference>
<dbReference type="InterPro" id="IPR000182">
    <property type="entry name" value="GNAT_dom"/>
</dbReference>
<dbReference type="SUPFAM" id="SSF55729">
    <property type="entry name" value="Acyl-CoA N-acyltransferases (Nat)"/>
    <property type="match status" value="1"/>
</dbReference>
<proteinExistence type="predicted"/>
<keyword evidence="3" id="KW-1185">Reference proteome</keyword>
<sequence length="201" mass="23317">MNLRLETENDYKETEHVTREAFWNVYRPGCNEHLILHRLRKSSTFIKDLDYVVEEKGIIIGNIIYTKMIKEGNICENIIAFGPVSVLPKFQNQGIGSLLITKTLQRSKDLGFKAVLITGNPKYYKKFGFISASKYSIHLPNFSIDDEAVFFMVKELEDGYLMKHSGTYSFDTNFDSSDLELENFEKQFPYKKKRDSKPSDL</sequence>
<dbReference type="RefSeq" id="WP_115480217.1">
    <property type="nucleotide sequence ID" value="NZ_QRCT01000004.1"/>
</dbReference>
<dbReference type="EMBL" id="QRCT01000004">
    <property type="protein sequence ID" value="RDU25184.1"/>
    <property type="molecule type" value="Genomic_DNA"/>
</dbReference>
<organism evidence="2 3">
    <name type="scientific">Anaerosacchariphilus polymeriproducens</name>
    <dbReference type="NCBI Taxonomy" id="1812858"/>
    <lineage>
        <taxon>Bacteria</taxon>
        <taxon>Bacillati</taxon>
        <taxon>Bacillota</taxon>
        <taxon>Clostridia</taxon>
        <taxon>Lachnospirales</taxon>
        <taxon>Lachnospiraceae</taxon>
        <taxon>Anaerosacchariphilus</taxon>
    </lineage>
</organism>
<reference evidence="2 3" key="1">
    <citation type="submission" date="2018-07" db="EMBL/GenBank/DDBJ databases">
        <title>Anaerosacharophilus polymeroproducens gen. nov. sp. nov., an anaerobic bacterium isolated from salt field.</title>
        <authorList>
            <person name="Kim W."/>
            <person name="Yang S.-H."/>
            <person name="Oh J."/>
            <person name="Lee J.-H."/>
            <person name="Kwon K.K."/>
        </authorList>
    </citation>
    <scope>NUCLEOTIDE SEQUENCE [LARGE SCALE GENOMIC DNA]</scope>
    <source>
        <strain evidence="2 3">MCWD5</strain>
    </source>
</reference>
<keyword evidence="2" id="KW-0808">Transferase</keyword>
<dbReference type="AlphaFoldDB" id="A0A371B010"/>
<dbReference type="Proteomes" id="UP000255036">
    <property type="component" value="Unassembled WGS sequence"/>
</dbReference>
<feature type="domain" description="N-acetyltransferase" evidence="1">
    <location>
        <begin position="1"/>
        <end position="157"/>
    </location>
</feature>